<proteinExistence type="predicted"/>
<evidence type="ECO:0000313" key="2">
    <source>
        <dbReference type="Proteomes" id="UP000035199"/>
    </source>
</evidence>
<reference evidence="1 2" key="1">
    <citation type="journal article" date="2015" name="Genome Announc.">
        <title>Complete Genome Sequence of the Type Strain Corynebacterium mustelae DSM 45274, Isolated from Various Tissues of a Male Ferret with Lethal Sepsis.</title>
        <authorList>
            <person name="Ruckert C."/>
            <person name="Eimer J."/>
            <person name="Winkler A."/>
            <person name="Tauch A."/>
        </authorList>
    </citation>
    <scope>NUCLEOTIDE SEQUENCE [LARGE SCALE GENOMIC DNA]</scope>
    <source>
        <strain evidence="1 2">DSM 45274</strain>
    </source>
</reference>
<evidence type="ECO:0008006" key="3">
    <source>
        <dbReference type="Google" id="ProtNLM"/>
    </source>
</evidence>
<protein>
    <recommendedName>
        <fullName evidence="3">ABC transporter domain-containing protein</fullName>
    </recommendedName>
</protein>
<dbReference type="AlphaFoldDB" id="A0A0G3GZT4"/>
<name>A0A0G3GZT4_9CORY</name>
<dbReference type="InterPro" id="IPR001611">
    <property type="entry name" value="Leu-rich_rpt"/>
</dbReference>
<keyword evidence="2" id="KW-1185">Reference proteome</keyword>
<evidence type="ECO:0000313" key="1">
    <source>
        <dbReference type="EMBL" id="AKK06055.1"/>
    </source>
</evidence>
<gene>
    <name evidence="1" type="ORF">CMUST_08655</name>
</gene>
<dbReference type="PATRIC" id="fig|571915.4.peg.1838"/>
<sequence length="237" mass="26224">MDTVETPTEISMCIKATGLEVISGVQFPDIEVPAVGLTLIHTDREQAATTLSMTLCGRMKEASGSVIVCGADGKEFHSPKQRFLHTAIAGVPEIDSLERLVPVRTVIREQAAWHEKWWKPTPRNIDTIASYRKAADLLGFDMDNEAAKRTLVGQLDPYRRFVLRIVLAIMSRPDAALLLVDDIDQLRSLELRNNLLRNLRSLSATMPVVAMSVNPDTDAICHHVVAVHNHRGNGEAE</sequence>
<dbReference type="STRING" id="571915.CMUST_08655"/>
<accession>A0A0G3GZT4</accession>
<dbReference type="SUPFAM" id="SSF52540">
    <property type="entry name" value="P-loop containing nucleoside triphosphate hydrolases"/>
    <property type="match status" value="1"/>
</dbReference>
<dbReference type="OrthoDB" id="4927383at2"/>
<dbReference type="PROSITE" id="PS51450">
    <property type="entry name" value="LRR"/>
    <property type="match status" value="1"/>
</dbReference>
<dbReference type="KEGG" id="cmv:CMUST_08655"/>
<dbReference type="InterPro" id="IPR027417">
    <property type="entry name" value="P-loop_NTPase"/>
</dbReference>
<dbReference type="RefSeq" id="WP_052844601.1">
    <property type="nucleotide sequence ID" value="NZ_CP011542.1"/>
</dbReference>
<dbReference type="Proteomes" id="UP000035199">
    <property type="component" value="Chromosome"/>
</dbReference>
<dbReference type="Gene3D" id="3.40.50.300">
    <property type="entry name" value="P-loop containing nucleotide triphosphate hydrolases"/>
    <property type="match status" value="1"/>
</dbReference>
<reference evidence="2" key="2">
    <citation type="submission" date="2015-05" db="EMBL/GenBank/DDBJ databases">
        <title>Complete genome sequence of Corynebacterium mustelae DSM 45274, isolated from various tissues of a male ferret with lethal sepsis.</title>
        <authorList>
            <person name="Ruckert C."/>
            <person name="Albersmeier A."/>
            <person name="Winkler A."/>
            <person name="Tauch A."/>
        </authorList>
    </citation>
    <scope>NUCLEOTIDE SEQUENCE [LARGE SCALE GENOMIC DNA]</scope>
    <source>
        <strain evidence="2">DSM 45274</strain>
    </source>
</reference>
<organism evidence="1 2">
    <name type="scientific">Corynebacterium mustelae</name>
    <dbReference type="NCBI Taxonomy" id="571915"/>
    <lineage>
        <taxon>Bacteria</taxon>
        <taxon>Bacillati</taxon>
        <taxon>Actinomycetota</taxon>
        <taxon>Actinomycetes</taxon>
        <taxon>Mycobacteriales</taxon>
        <taxon>Corynebacteriaceae</taxon>
        <taxon>Corynebacterium</taxon>
    </lineage>
</organism>
<dbReference type="EMBL" id="CP011542">
    <property type="protein sequence ID" value="AKK06055.1"/>
    <property type="molecule type" value="Genomic_DNA"/>
</dbReference>